<dbReference type="AlphaFoldDB" id="A0A9Q1I5H5"/>
<protein>
    <submittedName>
        <fullName evidence="1">Uncharacterized protein</fullName>
    </submittedName>
</protein>
<keyword evidence="2" id="KW-1185">Reference proteome</keyword>
<comment type="caution">
    <text evidence="1">The sequence shown here is derived from an EMBL/GenBank/DDBJ whole genome shotgun (WGS) entry which is preliminary data.</text>
</comment>
<dbReference type="Proteomes" id="UP001152803">
    <property type="component" value="Unassembled WGS sequence"/>
</dbReference>
<name>A0A9Q1I5H5_CONCO</name>
<feature type="non-terminal residue" evidence="1">
    <location>
        <position position="1"/>
    </location>
</feature>
<organism evidence="1 2">
    <name type="scientific">Conger conger</name>
    <name type="common">Conger eel</name>
    <name type="synonym">Muraena conger</name>
    <dbReference type="NCBI Taxonomy" id="82655"/>
    <lineage>
        <taxon>Eukaryota</taxon>
        <taxon>Metazoa</taxon>
        <taxon>Chordata</taxon>
        <taxon>Craniata</taxon>
        <taxon>Vertebrata</taxon>
        <taxon>Euteleostomi</taxon>
        <taxon>Actinopterygii</taxon>
        <taxon>Neopterygii</taxon>
        <taxon>Teleostei</taxon>
        <taxon>Anguilliformes</taxon>
        <taxon>Congridae</taxon>
        <taxon>Conger</taxon>
    </lineage>
</organism>
<dbReference type="EMBL" id="JAFJMO010000003">
    <property type="protein sequence ID" value="KAJ8282433.1"/>
    <property type="molecule type" value="Genomic_DNA"/>
</dbReference>
<evidence type="ECO:0000313" key="1">
    <source>
        <dbReference type="EMBL" id="KAJ8282433.1"/>
    </source>
</evidence>
<sequence length="72" mass="8449">RLENPAIPNRRRICRINVRVLICREMIRNIFELHMFMSPLKGQCEEPVCHKYIMKGSENGFPADHINTGILQ</sequence>
<proteinExistence type="predicted"/>
<accession>A0A9Q1I5H5</accession>
<reference evidence="1" key="1">
    <citation type="journal article" date="2023" name="Science">
        <title>Genome structures resolve the early diversification of teleost fishes.</title>
        <authorList>
            <person name="Parey E."/>
            <person name="Louis A."/>
            <person name="Montfort J."/>
            <person name="Bouchez O."/>
            <person name="Roques C."/>
            <person name="Iampietro C."/>
            <person name="Lluch J."/>
            <person name="Castinel A."/>
            <person name="Donnadieu C."/>
            <person name="Desvignes T."/>
            <person name="Floi Bucao C."/>
            <person name="Jouanno E."/>
            <person name="Wen M."/>
            <person name="Mejri S."/>
            <person name="Dirks R."/>
            <person name="Jansen H."/>
            <person name="Henkel C."/>
            <person name="Chen W.J."/>
            <person name="Zahm M."/>
            <person name="Cabau C."/>
            <person name="Klopp C."/>
            <person name="Thompson A.W."/>
            <person name="Robinson-Rechavi M."/>
            <person name="Braasch I."/>
            <person name="Lecointre G."/>
            <person name="Bobe J."/>
            <person name="Postlethwait J.H."/>
            <person name="Berthelot C."/>
            <person name="Roest Crollius H."/>
            <person name="Guiguen Y."/>
        </authorList>
    </citation>
    <scope>NUCLEOTIDE SEQUENCE</scope>
    <source>
        <strain evidence="1">Concon-B</strain>
    </source>
</reference>
<evidence type="ECO:0000313" key="2">
    <source>
        <dbReference type="Proteomes" id="UP001152803"/>
    </source>
</evidence>
<gene>
    <name evidence="1" type="ORF">COCON_G00049520</name>
</gene>